<evidence type="ECO:0000256" key="1">
    <source>
        <dbReference type="SAM" id="MobiDB-lite"/>
    </source>
</evidence>
<dbReference type="HOGENOM" id="CLU_599967_0_0_1"/>
<dbReference type="EMBL" id="KN847040">
    <property type="protein sequence ID" value="KIW34988.1"/>
    <property type="molecule type" value="Genomic_DNA"/>
</dbReference>
<dbReference type="Pfam" id="PF11951">
    <property type="entry name" value="Fungal_trans_2"/>
    <property type="match status" value="1"/>
</dbReference>
<organism evidence="2 3">
    <name type="scientific">Cladophialophora immunda</name>
    <dbReference type="NCBI Taxonomy" id="569365"/>
    <lineage>
        <taxon>Eukaryota</taxon>
        <taxon>Fungi</taxon>
        <taxon>Dikarya</taxon>
        <taxon>Ascomycota</taxon>
        <taxon>Pezizomycotina</taxon>
        <taxon>Eurotiomycetes</taxon>
        <taxon>Chaetothyriomycetidae</taxon>
        <taxon>Chaetothyriales</taxon>
        <taxon>Herpotrichiellaceae</taxon>
        <taxon>Cladophialophora</taxon>
    </lineage>
</organism>
<dbReference type="RefSeq" id="XP_016255204.1">
    <property type="nucleotide sequence ID" value="XM_016388276.1"/>
</dbReference>
<dbReference type="OrthoDB" id="4133790at2759"/>
<name>A0A0D2CV54_9EURO</name>
<accession>A0A0D2CV54</accession>
<gene>
    <name evidence="2" type="ORF">PV07_01715</name>
</gene>
<reference evidence="2 3" key="1">
    <citation type="submission" date="2015-01" db="EMBL/GenBank/DDBJ databases">
        <title>The Genome Sequence of Cladophialophora immunda CBS83496.</title>
        <authorList>
            <consortium name="The Broad Institute Genomics Platform"/>
            <person name="Cuomo C."/>
            <person name="de Hoog S."/>
            <person name="Gorbushina A."/>
            <person name="Stielow B."/>
            <person name="Teixiera M."/>
            <person name="Abouelleil A."/>
            <person name="Chapman S.B."/>
            <person name="Priest M."/>
            <person name="Young S.K."/>
            <person name="Wortman J."/>
            <person name="Nusbaum C."/>
            <person name="Birren B."/>
        </authorList>
    </citation>
    <scope>NUCLEOTIDE SEQUENCE [LARGE SCALE GENOMIC DNA]</scope>
    <source>
        <strain evidence="2 3">CBS 83496</strain>
    </source>
</reference>
<feature type="region of interest" description="Disordered" evidence="1">
    <location>
        <begin position="1"/>
        <end position="61"/>
    </location>
</feature>
<evidence type="ECO:0000313" key="2">
    <source>
        <dbReference type="EMBL" id="KIW34988.1"/>
    </source>
</evidence>
<dbReference type="InterPro" id="IPR021858">
    <property type="entry name" value="Fun_TF"/>
</dbReference>
<dbReference type="AlphaFoldDB" id="A0A0D2CV54"/>
<proteinExistence type="predicted"/>
<dbReference type="Proteomes" id="UP000054466">
    <property type="component" value="Unassembled WGS sequence"/>
</dbReference>
<evidence type="ECO:0000313" key="3">
    <source>
        <dbReference type="Proteomes" id="UP000054466"/>
    </source>
</evidence>
<dbReference type="GeneID" id="27340909"/>
<protein>
    <submittedName>
        <fullName evidence="2">Uncharacterized protein</fullName>
    </submittedName>
</protein>
<sequence length="468" mass="53161">MSESSLYGTDTPRTDSETDDFDTSEDEVAYAAVNAKAQKARSTTSYSTNSTRSRQLINSPKPPLPKAISACLVDPFETLPIEVDGVTNQLLHFYGQNSYWQTAYALSPKIKPSIKGSWEYQAGACLTHFHTLMARSALHQLRMNAKYTTPATKKALEYAALKHQTKAITILRENVELGSNADLKLILTSIISLASFEQRYGERERAVIHFRTGRDIIRQIGLQDGLHDRLREEQALWFEGIYRDPEASWMWGQEDSNMRLGWLKSLLKDVDRMWRDRQLLPLKDKGPYVVEDMRLHEFLFRETTGKSVSVYGDIDEFIAQQRCVLILVSVMCGVRGVLEAQGHLKMASKTMALKAAIQAYIGYIEDLLVEHDLAEEQAVADLLWMMCQNYRDAKPRLVNAGTVMVRDAMQKVDLRDCHWRASGIANVVKYLPQSRQLSLRNLLLDFIDGNPYSGKVKLNEFEFSYAGV</sequence>
<feature type="compositionally biased region" description="Acidic residues" evidence="1">
    <location>
        <begin position="17"/>
        <end position="28"/>
    </location>
</feature>
<feature type="compositionally biased region" description="Low complexity" evidence="1">
    <location>
        <begin position="29"/>
        <end position="54"/>
    </location>
</feature>
<dbReference type="VEuPathDB" id="FungiDB:PV07_01715"/>
<keyword evidence="3" id="KW-1185">Reference proteome</keyword>